<proteinExistence type="predicted"/>
<dbReference type="PANTHER" id="PTHR10587">
    <property type="entry name" value="GLYCOSYL TRANSFERASE-RELATED"/>
    <property type="match status" value="1"/>
</dbReference>
<dbReference type="Proteomes" id="UP001163255">
    <property type="component" value="Chromosome"/>
</dbReference>
<dbReference type="Pfam" id="PF01522">
    <property type="entry name" value="Polysacc_deac_1"/>
    <property type="match status" value="1"/>
</dbReference>
<dbReference type="RefSeq" id="WP_262598432.1">
    <property type="nucleotide sequence ID" value="NZ_CP103300.1"/>
</dbReference>
<sequence>MIDSNQRIMLVLNACCFLFFAPSLMAKEDGSLLDNWLIDHQLRPVVYGSGTKGRLNLAKQLLSTIDCTADIETDEKLADCLSSVPTLIRFLSVENGRIKNLPVADSSHSQQIIAVRAKGMRPSGEAVWFTLISALESGVVRQYTPPDKNTERPFVAFVPTETRGITRPAQHWAIHGAYYFFNLVLGSWNHDTWLYMPSLPYDQPALAITIDDAPSVYTSLILEALAKHRVKATFFLIGSNILVHPEYTRMILASGHEIAHHMYDYDPVTRRTLSAFINEFQSTQTLMLDAMTQSQSELRKNEQNVVKGSPLWFRPPSGLDASFMRRYIKRAGYESVIGNLGLVDAKSVWPFHGLFTSFFKWQLHHLSGGDISVYHDSGDYRPSYWLSHNTATRAQRTVQVLEALDSLPETAITLTLSDLKYLNDITRAHGRPAGHHINVINDEHHTEAFEQHFQELRQQGITQFGEPFSRMMDDNNIENIYVVTGGDSPDYYKLEKADNNYIWPFSQLNQQQFNAETREGSRFFILFRTPDRYIGGRVIARTKLPWYYMFERSGSRQRRSEAGFAQKWFLPVVFLCAAFHQEAGDACRPLSQSP</sequence>
<accession>A0ABY6GTN0</accession>
<dbReference type="InterPro" id="IPR002509">
    <property type="entry name" value="NODB_dom"/>
</dbReference>
<dbReference type="SUPFAM" id="SSF88713">
    <property type="entry name" value="Glycoside hydrolase/deacetylase"/>
    <property type="match status" value="1"/>
</dbReference>
<name>A0ABY6GTN0_9GAMM</name>
<dbReference type="PANTHER" id="PTHR10587:SF125">
    <property type="entry name" value="POLYSACCHARIDE DEACETYLASE YHEN-RELATED"/>
    <property type="match status" value="1"/>
</dbReference>
<evidence type="ECO:0000313" key="4">
    <source>
        <dbReference type="Proteomes" id="UP001163255"/>
    </source>
</evidence>
<evidence type="ECO:0000259" key="2">
    <source>
        <dbReference type="PROSITE" id="PS51677"/>
    </source>
</evidence>
<feature type="signal peptide" evidence="1">
    <location>
        <begin position="1"/>
        <end position="26"/>
    </location>
</feature>
<dbReference type="EMBL" id="CP103300">
    <property type="protein sequence ID" value="UYM16128.1"/>
    <property type="molecule type" value="Genomic_DNA"/>
</dbReference>
<protein>
    <submittedName>
        <fullName evidence="3">Polysaccharide deacetylase family protein</fullName>
    </submittedName>
</protein>
<keyword evidence="4" id="KW-1185">Reference proteome</keyword>
<dbReference type="Gene3D" id="3.20.20.370">
    <property type="entry name" value="Glycoside hydrolase/deacetylase"/>
    <property type="match status" value="1"/>
</dbReference>
<dbReference type="PROSITE" id="PS51677">
    <property type="entry name" value="NODB"/>
    <property type="match status" value="1"/>
</dbReference>
<organism evidence="3 4">
    <name type="scientific">Endozoicomonas euniceicola</name>
    <dbReference type="NCBI Taxonomy" id="1234143"/>
    <lineage>
        <taxon>Bacteria</taxon>
        <taxon>Pseudomonadati</taxon>
        <taxon>Pseudomonadota</taxon>
        <taxon>Gammaproteobacteria</taxon>
        <taxon>Oceanospirillales</taxon>
        <taxon>Endozoicomonadaceae</taxon>
        <taxon>Endozoicomonas</taxon>
    </lineage>
</organism>
<evidence type="ECO:0000313" key="3">
    <source>
        <dbReference type="EMBL" id="UYM16128.1"/>
    </source>
</evidence>
<evidence type="ECO:0000256" key="1">
    <source>
        <dbReference type="SAM" id="SignalP"/>
    </source>
</evidence>
<feature type="chain" id="PRO_5045346932" evidence="1">
    <location>
        <begin position="27"/>
        <end position="594"/>
    </location>
</feature>
<dbReference type="InterPro" id="IPR011330">
    <property type="entry name" value="Glyco_hydro/deAcase_b/a-brl"/>
</dbReference>
<keyword evidence="1" id="KW-0732">Signal</keyword>
<dbReference type="InterPro" id="IPR050248">
    <property type="entry name" value="Polysacc_deacetylase_ArnD"/>
</dbReference>
<reference evidence="3" key="1">
    <citation type="submission" date="2022-10" db="EMBL/GenBank/DDBJ databases">
        <title>Completed Genome Sequence of two octocoral isolated bacterium, Endozoicomonas euniceicola EF212T and Endozoicomonas gorgoniicola PS125T.</title>
        <authorList>
            <person name="Chiou Y.-J."/>
            <person name="Chen Y.-H."/>
        </authorList>
    </citation>
    <scope>NUCLEOTIDE SEQUENCE</scope>
    <source>
        <strain evidence="3">EF212</strain>
    </source>
</reference>
<gene>
    <name evidence="3" type="ORF">NX720_25570</name>
</gene>
<feature type="domain" description="NodB homology" evidence="2">
    <location>
        <begin position="204"/>
        <end position="417"/>
    </location>
</feature>